<evidence type="ECO:0000313" key="1">
    <source>
        <dbReference type="EMBL" id="CUU65583.1"/>
    </source>
</evidence>
<reference evidence="2" key="1">
    <citation type="submission" date="2015-11" db="EMBL/GenBank/DDBJ databases">
        <authorList>
            <person name="Dugat-Bony E."/>
        </authorList>
    </citation>
    <scope>NUCLEOTIDE SEQUENCE [LARGE SCALE GENOMIC DNA]</scope>
    <source>
        <strain evidence="2">Mu292</strain>
    </source>
</reference>
<dbReference type="RefSeq" id="WP_141657017.1">
    <property type="nucleotide sequence ID" value="NZ_FAUH01000005.1"/>
</dbReference>
<dbReference type="Proteomes" id="UP000182498">
    <property type="component" value="Unassembled WGS sequence"/>
</dbReference>
<evidence type="ECO:0000313" key="2">
    <source>
        <dbReference type="Proteomes" id="UP000182498"/>
    </source>
</evidence>
<name>A0A0X2NJD7_9CORY</name>
<dbReference type="EMBL" id="FAUH01000005">
    <property type="protein sequence ID" value="CUU65583.1"/>
    <property type="molecule type" value="Genomic_DNA"/>
</dbReference>
<protein>
    <submittedName>
        <fullName evidence="1">Uncharacterized protein</fullName>
    </submittedName>
</protein>
<sequence>MAIIDAATAWLSPDIHSWGAPPRPCNGGWNRNSGVSTTATSVHRSATRSGFPSPTPLMWANRVIALPHGEWALAGIRFRDRNLERCFVDIIATSLPARPESLATLAPALEFFSEFSPKRLRIVIPDLDLFTASGDPAAPDTEPDLRVVAAALDEATPLSTGYVSLVSTNPDAASSLAEQIYGRIAADNPVLLECSHLSTASCLSDPADEGLLFTIRFRDEDAGVLALLRQDDYGLAGWLVEEKCVDPAFRGHNLSAAATVLVMRQLASHPDCAAIRDADTRPVI</sequence>
<dbReference type="OrthoDB" id="4714365at2"/>
<organism evidence="1 2">
    <name type="scientific">Corynebacterium variabile</name>
    <dbReference type="NCBI Taxonomy" id="1727"/>
    <lineage>
        <taxon>Bacteria</taxon>
        <taxon>Bacillati</taxon>
        <taxon>Actinomycetota</taxon>
        <taxon>Actinomycetes</taxon>
        <taxon>Mycobacteriales</taxon>
        <taxon>Corynebacteriaceae</taxon>
        <taxon>Corynebacterium</taxon>
    </lineage>
</organism>
<accession>A0A0X2NJD7</accession>
<dbReference type="AlphaFoldDB" id="A0A0X2NJD7"/>
<proteinExistence type="predicted"/>
<gene>
    <name evidence="1" type="ORF">CVAR292_00911</name>
</gene>
<keyword evidence="2" id="KW-1185">Reference proteome</keyword>